<comment type="similarity">
    <text evidence="2">Belongs to the vir family.</text>
</comment>
<feature type="compositionally biased region" description="Polar residues" evidence="6">
    <location>
        <begin position="1708"/>
        <end position="1722"/>
    </location>
</feature>
<keyword evidence="4" id="KW-0508">mRNA splicing</keyword>
<dbReference type="Proteomes" id="UP001151699">
    <property type="component" value="Chromosome X"/>
</dbReference>
<comment type="subcellular location">
    <subcellularLocation>
        <location evidence="1">Nucleus</location>
    </subcellularLocation>
</comment>
<organism evidence="8 9">
    <name type="scientific">Pseudolycoriella hygida</name>
    <dbReference type="NCBI Taxonomy" id="35572"/>
    <lineage>
        <taxon>Eukaryota</taxon>
        <taxon>Metazoa</taxon>
        <taxon>Ecdysozoa</taxon>
        <taxon>Arthropoda</taxon>
        <taxon>Hexapoda</taxon>
        <taxon>Insecta</taxon>
        <taxon>Pterygota</taxon>
        <taxon>Neoptera</taxon>
        <taxon>Endopterygota</taxon>
        <taxon>Diptera</taxon>
        <taxon>Nematocera</taxon>
        <taxon>Sciaroidea</taxon>
        <taxon>Sciaridae</taxon>
        <taxon>Pseudolycoriella</taxon>
    </lineage>
</organism>
<feature type="domain" description="Virilizer N-terminal" evidence="7">
    <location>
        <begin position="7"/>
        <end position="283"/>
    </location>
</feature>
<dbReference type="OrthoDB" id="2011702at2759"/>
<sequence length="1779" mass="201977">MSDNEAVQLLFFDTFPHEVNEELNLDLVQFPKPVYITEVRIIPLGARVKADFAGGDRLGATNPSKFNIEFFVNDLGKPGSSFESLGSLEYNQNDCIHLDCVKKDTRQIPTDGLVLRGWYTTITLAVYGTLTNGITESPQEEVIVAPPPVVEKLPAEPEAIWQPAPQPPEEEIPPREEVYIEFEPKPFNQPQFHHTEPLKENNRPFVRQPDRTASSESDWDREDEVPIKHPENSPVARARSREISRTRDCSRGYSRSSSRERDFSNRSKRDWSQSPEYRRSRRRTSSYERRDVSREHDKEHESKRPRTPPILSPKRPRTPDQASPTDSVEEVSYKGRGERKYSEKSRSAENEPKARVESPVQMDLLVESPIGGVDESSQGGEAFEPILSDEEINDECEGQFDIDYDDNECEEFIKFVEPTTTKLEKFVNIYEKRSMKEVELAIKHVHSYRLRDDAATYANFNSLTPESKEAWVDCAENFVQILQVIHNFSCYKRNEMLDAIVSEHKATLVDWIRIGLFHAMSQPYPVYKIRQMKVGAKLTELLGCCCDLLTVLLREEKLNVFQELFKLYYQEHMALSIKLMIIKAIYSCLDQTIGVNYFVSDWDGENGYEKLIKAIIENPLTRAKFALRSVLKKVNLFEGLELLKDTMNRFISNGSISFTESDISMLKTVLSSVLASFTIESIQFSQPKRYLPVSATFEIVKDLASIRSTIATFLSYFKNNLFFECIMMMLGNQHLLPSVVLDLCLKIIEALANTNWGLDYLYNKPELTNVLAKILIEQSHEENAEVMDEDFDAAKYNNFGIELIYKIKTKYFLDAVQHITDENELSDNLNLFYSLTTNSIGRLHVANTLSMENNLKILLEVIERERKSEITNQSSPGSKIKSPNIGYCVDLINITVRNAANMDYLEEYGNILSNLCENHDTFEPTISLVLQEMSTYLKPFRFREVFQYDNITNLCDLIKRSAEFVTNFPGELITSLRILKHMAISSFDDHEKVDHVELKYKYVVLKFYSSDGIATMLSILDKLNSYFEQPAVHTATLASNQGVLTTQIISPTVQILRKMLTYVIQSRNTEYKDLTAIEHLLKTFNLMHFIQPHMGPYFQAKLIQEEIIKILLAYTQPTPEDGVDTESVHKSIWTQMIGELIKHILRGPHNFISGILVFSELLPLPLPILTKYPLSEAEVTRTITERQLWSAHLHPQSVHLTEMIQTICTSSYPELLNILRRLCVQLADLAPNMSLLVSKAIVDLLLLDSTPSSALSLRLLKFLSALIVEPTIKITVLSILPGKLYEFLAQAIFSSTSELQKVAYGIFEILLDSDLSLLPIESAKGKPAIISSALPSKELLPAVVNLFTENFLKVGSDSSIYALNMLTLLAKYDYTLYLLRSALEKEKDKILKVVTHLTNSIKIGTKQQFLVTFLDFFTTLTTANEMTNRQSSLTPSDLASIMSWPTKNLNELYHPLEQLKNAVEPLNSDKSLDDILDKLNNLFKTLNSKLSADASDFTEPTFPLPEGIVAQFTCRSVYKIFDGNAELNPLVQSNYWLGYPSLPDKVDEDVELISCDLSELVKLTLPSETNITSECKRLLHLTASPQSNRERTTSAPCFRTRRVEVEPSTGRPEKKIYVTRGRGFPRTPPTRGDLFRSRPPNTSRPPSLHVDDFLALETCGAQPTGPTGYNKLSRDIISIRGTRGRGRGFIDRGRGTAMGVVSSAGPYRQTNRRTNSPSTWQSHGPMETAGPPQHYRTATSEPVGHFQSEYGPSISHFSSPLRGGRIRGSTRPPRTFARQ</sequence>
<dbReference type="GO" id="GO:0008380">
    <property type="term" value="P:RNA splicing"/>
    <property type="evidence" value="ECO:0007669"/>
    <property type="project" value="UniProtKB-KW"/>
</dbReference>
<feature type="region of interest" description="Disordered" evidence="6">
    <location>
        <begin position="187"/>
        <end position="357"/>
    </location>
</feature>
<evidence type="ECO:0000256" key="5">
    <source>
        <dbReference type="ARBA" id="ARBA00023242"/>
    </source>
</evidence>
<evidence type="ECO:0000256" key="1">
    <source>
        <dbReference type="ARBA" id="ARBA00004123"/>
    </source>
</evidence>
<accession>A0A9Q0S0B2</accession>
<evidence type="ECO:0000256" key="2">
    <source>
        <dbReference type="ARBA" id="ARBA00008371"/>
    </source>
</evidence>
<evidence type="ECO:0000259" key="7">
    <source>
        <dbReference type="Pfam" id="PF15912"/>
    </source>
</evidence>
<feature type="region of interest" description="Disordered" evidence="6">
    <location>
        <begin position="1621"/>
        <end position="1647"/>
    </location>
</feature>
<evidence type="ECO:0000313" key="8">
    <source>
        <dbReference type="EMBL" id="KAJ6639572.1"/>
    </source>
</evidence>
<evidence type="ECO:0000256" key="4">
    <source>
        <dbReference type="ARBA" id="ARBA00023187"/>
    </source>
</evidence>
<feature type="compositionally biased region" description="Basic and acidic residues" evidence="6">
    <location>
        <begin position="239"/>
        <end position="250"/>
    </location>
</feature>
<feature type="compositionally biased region" description="Basic and acidic residues" evidence="6">
    <location>
        <begin position="331"/>
        <end position="356"/>
    </location>
</feature>
<dbReference type="Pfam" id="PF15912">
    <property type="entry name" value="VIR_N"/>
    <property type="match status" value="1"/>
</dbReference>
<dbReference type="EMBL" id="WJQU01000003">
    <property type="protein sequence ID" value="KAJ6639572.1"/>
    <property type="molecule type" value="Genomic_DNA"/>
</dbReference>
<dbReference type="GO" id="GO:0006397">
    <property type="term" value="P:mRNA processing"/>
    <property type="evidence" value="ECO:0007669"/>
    <property type="project" value="UniProtKB-KW"/>
</dbReference>
<evidence type="ECO:0000256" key="3">
    <source>
        <dbReference type="ARBA" id="ARBA00022664"/>
    </source>
</evidence>
<proteinExistence type="inferred from homology"/>
<dbReference type="GO" id="GO:0005634">
    <property type="term" value="C:nucleus"/>
    <property type="evidence" value="ECO:0007669"/>
    <property type="project" value="UniProtKB-SubCell"/>
</dbReference>
<feature type="compositionally biased region" description="Basic and acidic residues" evidence="6">
    <location>
        <begin position="257"/>
        <end position="271"/>
    </location>
</feature>
<keyword evidence="3" id="KW-0507">mRNA processing</keyword>
<feature type="region of interest" description="Disordered" evidence="6">
    <location>
        <begin position="1687"/>
        <end position="1779"/>
    </location>
</feature>
<name>A0A9Q0S0B2_9DIPT</name>
<evidence type="ECO:0000313" key="9">
    <source>
        <dbReference type="Proteomes" id="UP001151699"/>
    </source>
</evidence>
<keyword evidence="5" id="KW-0539">Nucleus</keyword>
<feature type="compositionally biased region" description="Basic and acidic residues" evidence="6">
    <location>
        <begin position="285"/>
        <end position="304"/>
    </location>
</feature>
<gene>
    <name evidence="8" type="primary">vir</name>
    <name evidence="8" type="ORF">Bhyg_12319</name>
</gene>
<reference evidence="8" key="1">
    <citation type="submission" date="2022-07" db="EMBL/GenBank/DDBJ databases">
        <authorList>
            <person name="Trinca V."/>
            <person name="Uliana J.V.C."/>
            <person name="Torres T.T."/>
            <person name="Ward R.J."/>
            <person name="Monesi N."/>
        </authorList>
    </citation>
    <scope>NUCLEOTIDE SEQUENCE</scope>
    <source>
        <strain evidence="8">HSMRA1968</strain>
        <tissue evidence="8">Whole embryos</tissue>
    </source>
</reference>
<dbReference type="GO" id="GO:0003723">
    <property type="term" value="F:RNA binding"/>
    <property type="evidence" value="ECO:0007669"/>
    <property type="project" value="TreeGrafter"/>
</dbReference>
<dbReference type="InterPro" id="IPR026736">
    <property type="entry name" value="Virilizer"/>
</dbReference>
<evidence type="ECO:0000256" key="6">
    <source>
        <dbReference type="SAM" id="MobiDB-lite"/>
    </source>
</evidence>
<feature type="compositionally biased region" description="Basic and acidic residues" evidence="6">
    <location>
        <begin position="193"/>
        <end position="202"/>
    </location>
</feature>
<comment type="caution">
    <text evidence="8">The sequence shown here is derived from an EMBL/GenBank/DDBJ whole genome shotgun (WGS) entry which is preliminary data.</text>
</comment>
<protein>
    <submittedName>
        <fullName evidence="8">Protein virilizer</fullName>
    </submittedName>
</protein>
<keyword evidence="9" id="KW-1185">Reference proteome</keyword>
<dbReference type="InterPro" id="IPR031801">
    <property type="entry name" value="VIR_N"/>
</dbReference>
<dbReference type="PANTHER" id="PTHR23185:SF0">
    <property type="entry name" value="PROTEIN VIRILIZER HOMOLOG"/>
    <property type="match status" value="1"/>
</dbReference>
<dbReference type="GO" id="GO:0036396">
    <property type="term" value="C:RNA N6-methyladenosine methyltransferase complex"/>
    <property type="evidence" value="ECO:0007669"/>
    <property type="project" value="TreeGrafter"/>
</dbReference>
<dbReference type="PANTHER" id="PTHR23185">
    <property type="entry name" value="PROTEIN VIRILIZER HOMOLOG"/>
    <property type="match status" value="1"/>
</dbReference>